<evidence type="ECO:0000256" key="1">
    <source>
        <dbReference type="SAM" id="Phobius"/>
    </source>
</evidence>
<evidence type="ECO:0008006" key="4">
    <source>
        <dbReference type="Google" id="ProtNLM"/>
    </source>
</evidence>
<name>A0A0G1DTG6_9BACT</name>
<accession>A0A0G1DTG6</accession>
<dbReference type="AlphaFoldDB" id="A0A0G1DTG6"/>
<keyword evidence="1" id="KW-0812">Transmembrane</keyword>
<feature type="transmembrane region" description="Helical" evidence="1">
    <location>
        <begin position="63"/>
        <end position="81"/>
    </location>
</feature>
<keyword evidence="1" id="KW-0472">Membrane</keyword>
<sequence length="130" mass="14934">MDRKKLFKTLALVIILIFFADFAAHKLHWYSSIWYFDMLMHFLGGFWAGLVLIWLLPARSRFFVYKILFGILLVGILWEIFQILVNSAIAQNPFDALDSTSDIFFDLAGGALAVLYFSKKIMLSGSNEVE</sequence>
<feature type="transmembrane region" description="Helical" evidence="1">
    <location>
        <begin position="33"/>
        <end position="56"/>
    </location>
</feature>
<dbReference type="Pfam" id="PF09997">
    <property type="entry name" value="DUF2238"/>
    <property type="match status" value="1"/>
</dbReference>
<dbReference type="STRING" id="1618738.UV76_C0002G0084"/>
<dbReference type="EMBL" id="LCFS01000002">
    <property type="protein sequence ID" value="KKT01171.1"/>
    <property type="molecule type" value="Genomic_DNA"/>
</dbReference>
<keyword evidence="1" id="KW-1133">Transmembrane helix</keyword>
<protein>
    <recommendedName>
        <fullName evidence="4">VanZ-like domain-containing protein</fullName>
    </recommendedName>
</protein>
<feature type="transmembrane region" description="Helical" evidence="1">
    <location>
        <begin position="101"/>
        <end position="118"/>
    </location>
</feature>
<reference evidence="2 3" key="1">
    <citation type="journal article" date="2015" name="Nature">
        <title>rRNA introns, odd ribosomes, and small enigmatic genomes across a large radiation of phyla.</title>
        <authorList>
            <person name="Brown C.T."/>
            <person name="Hug L.A."/>
            <person name="Thomas B.C."/>
            <person name="Sharon I."/>
            <person name="Castelle C.J."/>
            <person name="Singh A."/>
            <person name="Wilkins M.J."/>
            <person name="Williams K.H."/>
            <person name="Banfield J.F."/>
        </authorList>
    </citation>
    <scope>NUCLEOTIDE SEQUENCE [LARGE SCALE GENOMIC DNA]</scope>
</reference>
<dbReference type="Proteomes" id="UP000034646">
    <property type="component" value="Unassembled WGS sequence"/>
</dbReference>
<dbReference type="InterPro" id="IPR014509">
    <property type="entry name" value="YjdF-like"/>
</dbReference>
<evidence type="ECO:0000313" key="2">
    <source>
        <dbReference type="EMBL" id="KKT01171.1"/>
    </source>
</evidence>
<proteinExistence type="predicted"/>
<organism evidence="2 3">
    <name type="scientific">Candidatus Nomurabacteria bacterium GW2011_GWA2_43_15</name>
    <dbReference type="NCBI Taxonomy" id="1618738"/>
    <lineage>
        <taxon>Bacteria</taxon>
        <taxon>Candidatus Nomuraibacteriota</taxon>
    </lineage>
</organism>
<evidence type="ECO:0000313" key="3">
    <source>
        <dbReference type="Proteomes" id="UP000034646"/>
    </source>
</evidence>
<gene>
    <name evidence="2" type="ORF">UV76_C0002G0084</name>
</gene>
<comment type="caution">
    <text evidence="2">The sequence shown here is derived from an EMBL/GenBank/DDBJ whole genome shotgun (WGS) entry which is preliminary data.</text>
</comment>